<comment type="catalytic activity">
    <reaction evidence="3">
        <text>chorismate = prephenate</text>
        <dbReference type="Rhea" id="RHEA:13897"/>
        <dbReference type="ChEBI" id="CHEBI:29748"/>
        <dbReference type="ChEBI" id="CHEBI:29934"/>
        <dbReference type="EC" id="5.4.99.5"/>
    </reaction>
</comment>
<dbReference type="AlphaFoldDB" id="A0A7U3YEK0"/>
<dbReference type="EC" id="5.4.99.5" evidence="1 3"/>
<gene>
    <name evidence="4" type="ORF">GY4MC1_1355</name>
</gene>
<proteinExistence type="predicted"/>
<feature type="binding site" evidence="2">
    <location>
        <position position="93"/>
    </location>
    <ligand>
        <name>prephenate</name>
        <dbReference type="ChEBI" id="CHEBI:29934"/>
    </ligand>
</feature>
<dbReference type="NCBIfam" id="TIGR01796">
    <property type="entry name" value="CM_mono_aroH"/>
    <property type="match status" value="1"/>
</dbReference>
<dbReference type="InterPro" id="IPR008243">
    <property type="entry name" value="Chorismate_mutase_AroH"/>
</dbReference>
<feature type="binding site" evidence="2">
    <location>
        <position position="111"/>
    </location>
    <ligand>
        <name>prephenate</name>
        <dbReference type="ChEBI" id="CHEBI:29934"/>
    </ligand>
</feature>
<accession>A0A7U3YEK0</accession>
<dbReference type="PIRSF" id="PIRSF005965">
    <property type="entry name" value="Chor_mut_AroH"/>
    <property type="match status" value="1"/>
</dbReference>
<dbReference type="GO" id="GO:0009073">
    <property type="term" value="P:aromatic amino acid family biosynthetic process"/>
    <property type="evidence" value="ECO:0007669"/>
    <property type="project" value="UniProtKB-UniRule"/>
</dbReference>
<evidence type="ECO:0000313" key="4">
    <source>
        <dbReference type="EMBL" id="ADP74156.1"/>
    </source>
</evidence>
<reference evidence="4" key="1">
    <citation type="submission" date="2010-10" db="EMBL/GenBank/DDBJ databases">
        <title>Complete sequence of chromosome of Geobacillus sp. Y4.1MC1.</title>
        <authorList>
            <consortium name="US DOE Joint Genome Institute"/>
            <person name="Lucas S."/>
            <person name="Copeland A."/>
            <person name="Lapidus A."/>
            <person name="Cheng J.-F."/>
            <person name="Bruce D."/>
            <person name="Goodwin L."/>
            <person name="Pitluck S."/>
            <person name="Chertkov O."/>
            <person name="Zhang X."/>
            <person name="Detter J.C."/>
            <person name="Han C."/>
            <person name="Tapia R."/>
            <person name="Land M."/>
            <person name="Hauser L."/>
            <person name="Jeffries C."/>
            <person name="Kyrpides N."/>
            <person name="Ivanova N."/>
            <person name="Ovchinnikova G."/>
            <person name="Brumm P."/>
            <person name="Mead D."/>
            <person name="Woyke T."/>
        </authorList>
    </citation>
    <scope>NUCLEOTIDE SEQUENCE [LARGE SCALE GENOMIC DNA]</scope>
    <source>
        <strain evidence="4">Y4.1MC1</strain>
    </source>
</reference>
<dbReference type="GO" id="GO:0008652">
    <property type="term" value="P:amino acid biosynthetic process"/>
    <property type="evidence" value="ECO:0007669"/>
    <property type="project" value="UniProtKB-UniRule"/>
</dbReference>
<evidence type="ECO:0000256" key="1">
    <source>
        <dbReference type="NCBIfam" id="TIGR01796"/>
    </source>
</evidence>
<evidence type="ECO:0000256" key="2">
    <source>
        <dbReference type="PIRSR" id="PIRSR005965-1"/>
    </source>
</evidence>
<keyword evidence="2 3" id="KW-0057">Aromatic amino acid biosynthesis</keyword>
<dbReference type="PANTHER" id="PTHR21164">
    <property type="entry name" value="CHORISMATE MUTASE"/>
    <property type="match status" value="1"/>
</dbReference>
<dbReference type="KEGG" id="gmc:GY4MC1_1355"/>
<keyword evidence="3" id="KW-0413">Isomerase</keyword>
<dbReference type="PANTHER" id="PTHR21164:SF0">
    <property type="entry name" value="CHORISMATE MUTASE AROH"/>
    <property type="match status" value="1"/>
</dbReference>
<keyword evidence="2 3" id="KW-0028">Amino-acid biosynthesis</keyword>
<sequence length="138" mass="15666">MTERMIRGIRGAITVERNEAEEIVNATETLLKEMIRANDVAASDVSFVLISVTEDITAAFPAQALRRLEGWTYVPVMCMREIPVPHSLPRCIRVMMTVHTAKKQEEISHIYLRDAVALRPDLLTKKTENNMIKSKSDK</sequence>
<dbReference type="GO" id="GO:0004106">
    <property type="term" value="F:chorismate mutase activity"/>
    <property type="evidence" value="ECO:0007669"/>
    <property type="project" value="UniProtKB-UniRule"/>
</dbReference>
<dbReference type="GO" id="GO:0046417">
    <property type="term" value="P:chorismate metabolic process"/>
    <property type="evidence" value="ECO:0007669"/>
    <property type="project" value="TreeGrafter"/>
</dbReference>
<dbReference type="SUPFAM" id="SSF55298">
    <property type="entry name" value="YjgF-like"/>
    <property type="match status" value="1"/>
</dbReference>
<organism evidence="4">
    <name type="scientific">Geobacillus sp. (strain Y4.1MC1)</name>
    <dbReference type="NCBI Taxonomy" id="581103"/>
    <lineage>
        <taxon>Bacteria</taxon>
        <taxon>Bacillati</taxon>
        <taxon>Bacillota</taxon>
        <taxon>Bacilli</taxon>
        <taxon>Bacillales</taxon>
        <taxon>Anoxybacillaceae</taxon>
        <taxon>Geobacillus</taxon>
    </lineage>
</organism>
<evidence type="ECO:0000256" key="3">
    <source>
        <dbReference type="PROSITE-ProRule" id="PRU00514"/>
    </source>
</evidence>
<dbReference type="EMBL" id="CP002293">
    <property type="protein sequence ID" value="ADP74156.1"/>
    <property type="molecule type" value="Genomic_DNA"/>
</dbReference>
<dbReference type="PROSITE" id="PS51167">
    <property type="entry name" value="CHORISMATE_MUT_1"/>
    <property type="match status" value="1"/>
</dbReference>
<dbReference type="UniPathway" id="UPA00120">
    <property type="reaction ID" value="UER00203"/>
</dbReference>
<dbReference type="Pfam" id="PF07736">
    <property type="entry name" value="CM_1"/>
    <property type="match status" value="1"/>
</dbReference>
<dbReference type="Gene3D" id="3.30.1330.40">
    <property type="entry name" value="RutC-like"/>
    <property type="match status" value="1"/>
</dbReference>
<dbReference type="CDD" id="cd02185">
    <property type="entry name" value="AroH"/>
    <property type="match status" value="1"/>
</dbReference>
<dbReference type="InterPro" id="IPR035959">
    <property type="entry name" value="RutC-like_sf"/>
</dbReference>
<feature type="binding site" evidence="2">
    <location>
        <position position="10"/>
    </location>
    <ligand>
        <name>prephenate</name>
        <dbReference type="ChEBI" id="CHEBI:29934"/>
    </ligand>
</feature>
<protein>
    <recommendedName>
        <fullName evidence="1 3">chorismate mutase</fullName>
        <ecNumber evidence="1 3">5.4.99.5</ecNumber>
    </recommendedName>
</protein>
<name>A0A7U3YEK0_GEOS0</name>